<protein>
    <submittedName>
        <fullName evidence="2">Uncharacterized protein</fullName>
    </submittedName>
</protein>
<dbReference type="Proteomes" id="UP000242180">
    <property type="component" value="Unassembled WGS sequence"/>
</dbReference>
<feature type="region of interest" description="Disordered" evidence="1">
    <location>
        <begin position="26"/>
        <end position="54"/>
    </location>
</feature>
<accession>A0A1X2HPE5</accession>
<reference evidence="2 3" key="1">
    <citation type="submission" date="2016-07" db="EMBL/GenBank/DDBJ databases">
        <title>Pervasive Adenine N6-methylation of Active Genes in Fungi.</title>
        <authorList>
            <consortium name="DOE Joint Genome Institute"/>
            <person name="Mondo S.J."/>
            <person name="Dannebaum R.O."/>
            <person name="Kuo R.C."/>
            <person name="Labutti K."/>
            <person name="Haridas S."/>
            <person name="Kuo A."/>
            <person name="Salamov A."/>
            <person name="Ahrendt S.R."/>
            <person name="Lipzen A."/>
            <person name="Sullivan W."/>
            <person name="Andreopoulos W.B."/>
            <person name="Clum A."/>
            <person name="Lindquist E."/>
            <person name="Daum C."/>
            <person name="Ramamoorthy G.K."/>
            <person name="Gryganskyi A."/>
            <person name="Culley D."/>
            <person name="Magnuson J.K."/>
            <person name="James T.Y."/>
            <person name="O'Malley M.A."/>
            <person name="Stajich J.E."/>
            <person name="Spatafora J.W."/>
            <person name="Visel A."/>
            <person name="Grigoriev I.V."/>
        </authorList>
    </citation>
    <scope>NUCLEOTIDE SEQUENCE [LARGE SCALE GENOMIC DNA]</scope>
    <source>
        <strain evidence="2 3">NRRL 2496</strain>
    </source>
</reference>
<sequence>MPGTGTFITLGAVGAAGAAVFMNKRRNSATSKEQSSETYSPVHPHTMARRRSSGLVQNDLYEARKQAEHHWRRSYGANFSHNSHPSFPGDSSQRSK</sequence>
<feature type="region of interest" description="Disordered" evidence="1">
    <location>
        <begin position="72"/>
        <end position="96"/>
    </location>
</feature>
<keyword evidence="3" id="KW-1185">Reference proteome</keyword>
<feature type="compositionally biased region" description="Polar residues" evidence="1">
    <location>
        <begin position="28"/>
        <end position="39"/>
    </location>
</feature>
<proteinExistence type="predicted"/>
<evidence type="ECO:0000313" key="2">
    <source>
        <dbReference type="EMBL" id="ORZ01260.1"/>
    </source>
</evidence>
<name>A0A1X2HPE5_SYNRA</name>
<evidence type="ECO:0000313" key="3">
    <source>
        <dbReference type="Proteomes" id="UP000242180"/>
    </source>
</evidence>
<organism evidence="2 3">
    <name type="scientific">Syncephalastrum racemosum</name>
    <name type="common">Filamentous fungus</name>
    <dbReference type="NCBI Taxonomy" id="13706"/>
    <lineage>
        <taxon>Eukaryota</taxon>
        <taxon>Fungi</taxon>
        <taxon>Fungi incertae sedis</taxon>
        <taxon>Mucoromycota</taxon>
        <taxon>Mucoromycotina</taxon>
        <taxon>Mucoromycetes</taxon>
        <taxon>Mucorales</taxon>
        <taxon>Syncephalastraceae</taxon>
        <taxon>Syncephalastrum</taxon>
    </lineage>
</organism>
<evidence type="ECO:0000256" key="1">
    <source>
        <dbReference type="SAM" id="MobiDB-lite"/>
    </source>
</evidence>
<dbReference type="OrthoDB" id="2384350at2759"/>
<dbReference type="InParanoid" id="A0A1X2HPE5"/>
<gene>
    <name evidence="2" type="ORF">BCR43DRAFT_522140</name>
</gene>
<dbReference type="OMA" id="RRSYGAN"/>
<dbReference type="STRING" id="13706.A0A1X2HPE5"/>
<feature type="compositionally biased region" description="Polar residues" evidence="1">
    <location>
        <begin position="77"/>
        <end position="96"/>
    </location>
</feature>
<dbReference type="EMBL" id="MCGN01000002">
    <property type="protein sequence ID" value="ORZ01260.1"/>
    <property type="molecule type" value="Genomic_DNA"/>
</dbReference>
<dbReference type="AlphaFoldDB" id="A0A1X2HPE5"/>
<comment type="caution">
    <text evidence="2">The sequence shown here is derived from an EMBL/GenBank/DDBJ whole genome shotgun (WGS) entry which is preliminary data.</text>
</comment>